<proteinExistence type="predicted"/>
<sequence>MRPGGESNSRILVLQTNALPLSNQAGVYNGFKSTPPLQRRGG</sequence>
<comment type="caution">
    <text evidence="1">The sequence shown here is derived from an EMBL/GenBank/DDBJ whole genome shotgun (WGS) entry which is preliminary data.</text>
</comment>
<organism evidence="1 2">
    <name type="scientific">Candidatus Berkelbacteria bacterium Licking1014_85</name>
    <dbReference type="NCBI Taxonomy" id="2017148"/>
    <lineage>
        <taxon>Bacteria</taxon>
        <taxon>Candidatus Berkelbacteria</taxon>
    </lineage>
</organism>
<evidence type="ECO:0000313" key="2">
    <source>
        <dbReference type="Proteomes" id="UP000315589"/>
    </source>
</evidence>
<dbReference type="EMBL" id="VMGI01000061">
    <property type="protein sequence ID" value="TSC92433.1"/>
    <property type="molecule type" value="Genomic_DNA"/>
</dbReference>
<accession>A0A554LHT3</accession>
<reference evidence="1 2" key="1">
    <citation type="submission" date="2017-07" db="EMBL/GenBank/DDBJ databases">
        <title>Mechanisms for carbon and nitrogen cycling indicate functional differentiation within the Candidate Phyla Radiation.</title>
        <authorList>
            <person name="Danczak R.E."/>
            <person name="Johnston M.D."/>
            <person name="Kenah C."/>
            <person name="Slattery M."/>
            <person name="Wrighton K.C."/>
            <person name="Wilkins M.J."/>
        </authorList>
    </citation>
    <scope>NUCLEOTIDE SEQUENCE [LARGE SCALE GENOMIC DNA]</scope>
    <source>
        <strain evidence="1">Licking1014_85</strain>
    </source>
</reference>
<protein>
    <submittedName>
        <fullName evidence="1">Uncharacterized protein</fullName>
    </submittedName>
</protein>
<dbReference type="Proteomes" id="UP000315589">
    <property type="component" value="Unassembled WGS sequence"/>
</dbReference>
<name>A0A554LHT3_9BACT</name>
<dbReference type="AlphaFoldDB" id="A0A554LHT3"/>
<gene>
    <name evidence="1" type="ORF">CEN91_445</name>
</gene>
<evidence type="ECO:0000313" key="1">
    <source>
        <dbReference type="EMBL" id="TSC92433.1"/>
    </source>
</evidence>